<dbReference type="InterPro" id="IPR000866">
    <property type="entry name" value="AhpC/TSA"/>
</dbReference>
<dbReference type="InterPro" id="IPR047262">
    <property type="entry name" value="PRX-like1"/>
</dbReference>
<dbReference type="InterPro" id="IPR036249">
    <property type="entry name" value="Thioredoxin-like_sf"/>
</dbReference>
<dbReference type="Gene3D" id="3.40.30.10">
    <property type="entry name" value="Glutaredoxin"/>
    <property type="match status" value="1"/>
</dbReference>
<name>A0A1E5QA67_9PROT</name>
<gene>
    <name evidence="2" type="ORF">BEN30_05890</name>
</gene>
<dbReference type="EMBL" id="MCGG01000013">
    <property type="protein sequence ID" value="OEJ68538.1"/>
    <property type="molecule type" value="Genomic_DNA"/>
</dbReference>
<evidence type="ECO:0000313" key="3">
    <source>
        <dbReference type="Proteomes" id="UP000095347"/>
    </source>
</evidence>
<dbReference type="PANTHER" id="PTHR43640">
    <property type="entry name" value="OS07G0260300 PROTEIN"/>
    <property type="match status" value="1"/>
</dbReference>
<dbReference type="Pfam" id="PF00578">
    <property type="entry name" value="AhpC-TSA"/>
    <property type="match status" value="1"/>
</dbReference>
<dbReference type="InterPro" id="IPR013766">
    <property type="entry name" value="Thioredoxin_domain"/>
</dbReference>
<proteinExistence type="predicted"/>
<dbReference type="SUPFAM" id="SSF52833">
    <property type="entry name" value="Thioredoxin-like"/>
    <property type="match status" value="1"/>
</dbReference>
<feature type="domain" description="Thioredoxin" evidence="1">
    <location>
        <begin position="8"/>
        <end position="160"/>
    </location>
</feature>
<keyword evidence="3" id="KW-1185">Reference proteome</keyword>
<evidence type="ECO:0000313" key="2">
    <source>
        <dbReference type="EMBL" id="OEJ68538.1"/>
    </source>
</evidence>
<comment type="caution">
    <text evidence="2">The sequence shown here is derived from an EMBL/GenBank/DDBJ whole genome shotgun (WGS) entry which is preliminary data.</text>
</comment>
<sequence length="185" mass="20334">MAVQPPLCDFGWKAIGFDLPGVDGKTHTLADIQGPNGTLIIFMCNHCPYVLAVLQRLIRDVKDLQALGIGVAAINANDPAQYPEDSFDNMVRMASDNGFSFPYLFDESQEVARAYGAVCTPDFFGFNADLGLQYRGRLDASRRETGPEDAKRELFEAMQMVAKTGQGPSDQIASMGCSIKWRNED</sequence>
<protein>
    <submittedName>
        <fullName evidence="2">Alkyl hydroperoxide reductase</fullName>
    </submittedName>
</protein>
<accession>A0A1E5QA67</accession>
<dbReference type="RefSeq" id="WP_069957201.1">
    <property type="nucleotide sequence ID" value="NZ_MCGG01000013.1"/>
</dbReference>
<dbReference type="GO" id="GO:0016491">
    <property type="term" value="F:oxidoreductase activity"/>
    <property type="evidence" value="ECO:0007669"/>
    <property type="project" value="InterPro"/>
</dbReference>
<dbReference type="AlphaFoldDB" id="A0A1E5QA67"/>
<organism evidence="2 3">
    <name type="scientific">Magnetovibrio blakemorei</name>
    <dbReference type="NCBI Taxonomy" id="28181"/>
    <lineage>
        <taxon>Bacteria</taxon>
        <taxon>Pseudomonadati</taxon>
        <taxon>Pseudomonadota</taxon>
        <taxon>Alphaproteobacteria</taxon>
        <taxon>Rhodospirillales</taxon>
        <taxon>Magnetovibrionaceae</taxon>
        <taxon>Magnetovibrio</taxon>
    </lineage>
</organism>
<dbReference type="PANTHER" id="PTHR43640:SF1">
    <property type="entry name" value="THIOREDOXIN-DEPENDENT PEROXIREDOXIN"/>
    <property type="match status" value="1"/>
</dbReference>
<dbReference type="OrthoDB" id="9809746at2"/>
<dbReference type="GO" id="GO:0016209">
    <property type="term" value="F:antioxidant activity"/>
    <property type="evidence" value="ECO:0007669"/>
    <property type="project" value="InterPro"/>
</dbReference>
<dbReference type="STRING" id="28181.BEN30_05890"/>
<dbReference type="Proteomes" id="UP000095347">
    <property type="component" value="Unassembled WGS sequence"/>
</dbReference>
<reference evidence="3" key="1">
    <citation type="submission" date="2016-07" db="EMBL/GenBank/DDBJ databases">
        <authorList>
            <person name="Florea S."/>
            <person name="Webb J.S."/>
            <person name="Jaromczyk J."/>
            <person name="Schardl C.L."/>
        </authorList>
    </citation>
    <scope>NUCLEOTIDE SEQUENCE [LARGE SCALE GENOMIC DNA]</scope>
    <source>
        <strain evidence="3">MV-1</strain>
    </source>
</reference>
<dbReference type="CDD" id="cd02969">
    <property type="entry name" value="PRX_like1"/>
    <property type="match status" value="1"/>
</dbReference>
<evidence type="ECO:0000259" key="1">
    <source>
        <dbReference type="PROSITE" id="PS51352"/>
    </source>
</evidence>
<dbReference type="PROSITE" id="PS51352">
    <property type="entry name" value="THIOREDOXIN_2"/>
    <property type="match status" value="1"/>
</dbReference>